<keyword evidence="3" id="KW-1185">Reference proteome</keyword>
<sequence>MSKLGPFDHIDCRKILKNWVEFQLMDEQGKPLINMPYRLKVWENPLMGRQGVTDGNGLFREEDMPPHPITLYIGAQPLADEMEQRPLREIRGEAASVVKPKAEAEGHQYHYVTIGQISDGLPVIEDWNDPKKIPPPYHFPDPEPKGFYSRQLNCRHVLEICPFRAWVLQLHHQKEYSIVNAYNQCLMSVLAYAGGDVDTEGSVTHFFNRQMVDVSKRPYQVEKASATPVVYDVPFSKRYSRVEFIDSKTADKQGDTRLFYVASNSDVLVSWRGTISLDNYLTDITFQPLSLSCDDEKALCSGFIHSGKVHKGFWEAFNLVERLTVPSETTKEIFSDILELVKNKRLFICGHSLGGALALLHSAQLKEYNPCLYSYGMPRTLTHSAVEELSAIIHYRHVNEDDVIPAVPFEQDMDNGFFHYWVPAGYEWEIMKLVSPSPIVKAIKQATASQEIYWHHGKVVHFFQANSCPEWLISARNIPFITGVTEEVLNNTTKLYLIPDLNPETEKDFSLAGEQQNALFNQLSQQEKDKLFVENRGADLKGGFGFSNHSSYKYAGYIDKRLRELCEPDKITVYQDSQRQFKATMDNDKMLIPDNIYYRNLYFLDMDKQLIKSLTVSQQEEQGTLALQHYCDKKELSV</sequence>
<organism evidence="2 3">
    <name type="scientific">Photorhabdus thracensis</name>
    <dbReference type="NCBI Taxonomy" id="230089"/>
    <lineage>
        <taxon>Bacteria</taxon>
        <taxon>Pseudomonadati</taxon>
        <taxon>Pseudomonadota</taxon>
        <taxon>Gammaproteobacteria</taxon>
        <taxon>Enterobacterales</taxon>
        <taxon>Morganellaceae</taxon>
        <taxon>Photorhabdus</taxon>
    </lineage>
</organism>
<dbReference type="Gene3D" id="3.40.50.1820">
    <property type="entry name" value="alpha/beta hydrolase"/>
    <property type="match status" value="1"/>
</dbReference>
<evidence type="ECO:0000313" key="2">
    <source>
        <dbReference type="EMBL" id="AKH62620.1"/>
    </source>
</evidence>
<dbReference type="PATRIC" id="fig|230089.6.peg.883"/>
<protein>
    <submittedName>
        <fullName evidence="2">Lipase</fullName>
    </submittedName>
</protein>
<dbReference type="InterPro" id="IPR029058">
    <property type="entry name" value="AB_hydrolase_fold"/>
</dbReference>
<evidence type="ECO:0000313" key="3">
    <source>
        <dbReference type="Proteomes" id="UP000034866"/>
    </source>
</evidence>
<proteinExistence type="predicted"/>
<accession>A0A0F7LIZ8</accession>
<dbReference type="InterPro" id="IPR002921">
    <property type="entry name" value="Fungal_lipase-type"/>
</dbReference>
<dbReference type="EMBL" id="CP011104">
    <property type="protein sequence ID" value="AKH62620.1"/>
    <property type="molecule type" value="Genomic_DNA"/>
</dbReference>
<dbReference type="Proteomes" id="UP000034866">
    <property type="component" value="Chromosome"/>
</dbReference>
<dbReference type="OrthoDB" id="5562330at2"/>
<dbReference type="GO" id="GO:0006629">
    <property type="term" value="P:lipid metabolic process"/>
    <property type="evidence" value="ECO:0007669"/>
    <property type="project" value="InterPro"/>
</dbReference>
<dbReference type="RefSeq" id="WP_046974010.1">
    <property type="nucleotide sequence ID" value="NZ_CP011104.1"/>
</dbReference>
<feature type="domain" description="Fungal lipase-type" evidence="1">
    <location>
        <begin position="269"/>
        <end position="410"/>
    </location>
</feature>
<evidence type="ECO:0000259" key="1">
    <source>
        <dbReference type="Pfam" id="PF01764"/>
    </source>
</evidence>
<dbReference type="Pfam" id="PF01764">
    <property type="entry name" value="Lipase_3"/>
    <property type="match status" value="1"/>
</dbReference>
<dbReference type="AlphaFoldDB" id="A0A0F7LIZ8"/>
<dbReference type="PANTHER" id="PTHR45856:SF24">
    <property type="entry name" value="FUNGAL LIPASE-LIKE DOMAIN-CONTAINING PROTEIN"/>
    <property type="match status" value="1"/>
</dbReference>
<gene>
    <name evidence="2" type="ORF">VY86_03955</name>
</gene>
<dbReference type="InterPro" id="IPR051218">
    <property type="entry name" value="Sec_MonoDiacylglyc_Lipase"/>
</dbReference>
<dbReference type="SUPFAM" id="SSF53474">
    <property type="entry name" value="alpha/beta-Hydrolases"/>
    <property type="match status" value="1"/>
</dbReference>
<dbReference type="KEGG" id="ptt:VY86_03955"/>
<dbReference type="STRING" id="230089.VY86_03955"/>
<reference evidence="3" key="2">
    <citation type="submission" date="2015-03" db="EMBL/GenBank/DDBJ databases">
        <title>Genome sequence of Azospirillum thiophilum strain DSM 21654T.</title>
        <authorList>
            <person name="Kwak Y."/>
            <person name="Shin J.-H."/>
        </authorList>
    </citation>
    <scope>NUCLEOTIDE SEQUENCE [LARGE SCALE GENOMIC DNA]</scope>
    <source>
        <strain evidence="3">DSM 15199</strain>
    </source>
</reference>
<name>A0A0F7LIZ8_9GAMM</name>
<dbReference type="CDD" id="cd00519">
    <property type="entry name" value="Lipase_3"/>
    <property type="match status" value="1"/>
</dbReference>
<dbReference type="PANTHER" id="PTHR45856">
    <property type="entry name" value="ALPHA/BETA-HYDROLASES SUPERFAMILY PROTEIN"/>
    <property type="match status" value="1"/>
</dbReference>
<reference evidence="2 3" key="1">
    <citation type="journal article" date="2015" name="J. Biotechnol.">
        <title>Complete genome sequence of Photorhabdus temperata subsp. thracensis 39-8(T), an entomopathogenic bacterium for the improved commercial bioinsecticide.</title>
        <authorList>
            <person name="Kwak Y."/>
            <person name="Shin J.H."/>
        </authorList>
    </citation>
    <scope>NUCLEOTIDE SEQUENCE [LARGE SCALE GENOMIC DNA]</scope>
    <source>
        <strain evidence="2 3">DSM 15199</strain>
    </source>
</reference>